<dbReference type="Proteomes" id="UP001153620">
    <property type="component" value="Chromosome 2"/>
</dbReference>
<feature type="signal peptide" evidence="2">
    <location>
        <begin position="1"/>
        <end position="20"/>
    </location>
</feature>
<dbReference type="EMBL" id="OU895878">
    <property type="protein sequence ID" value="CAG9805735.1"/>
    <property type="molecule type" value="Genomic_DNA"/>
</dbReference>
<accession>A0A9N9RXM8</accession>
<dbReference type="AlphaFoldDB" id="A0A9N9RXM8"/>
<keyword evidence="4" id="KW-1185">Reference proteome</keyword>
<reference evidence="3" key="1">
    <citation type="submission" date="2022-01" db="EMBL/GenBank/DDBJ databases">
        <authorList>
            <person name="King R."/>
        </authorList>
    </citation>
    <scope>NUCLEOTIDE SEQUENCE</scope>
</reference>
<feature type="compositionally biased region" description="Acidic residues" evidence="1">
    <location>
        <begin position="69"/>
        <end position="83"/>
    </location>
</feature>
<gene>
    <name evidence="3" type="ORF">CHIRRI_LOCUS8604</name>
</gene>
<sequence>MQIAVLFVVMNVLLLSHSLAQGASQGRYKRSPDKYDDHYSKFLAKHFSDVGAKHIDGQDEYKNASNDNDSYEEEGGDEEEESDDPKSDAEDHGSYSYSNNEDYQRIKALSEAQVAKLEEKPGNCKHFEKDGMICSECKDPETGDTSESCNYASEPEDKKMAYTSKKSHNYKSPEEVEEPADHEEESEDQEEAPVTPSSKVPRPAKQYKSEMEDAGDYGAYKLAGYNSDVDDYDEHEKFAHLKVEPKNEAGKKDFEILPNSQFKTKNLNEALTDFNTKDWSKCSKVKKGEMTCYYCKDAKGATQEECMFISSSNPKNLKVERKESSHYNHNSRKPNATPDAVEIIKSLPLKVGPIVPDNRERFARLRMGRPLVPTKANLARAEPLVTPKINTNINPVDYIHFDPTFKKTIKRKASYRQRKNFDFDFLEPSESRASKFESHVRHQ</sequence>
<protein>
    <submittedName>
        <fullName evidence="3">Uncharacterized protein</fullName>
    </submittedName>
</protein>
<keyword evidence="2" id="KW-0732">Signal</keyword>
<dbReference type="OrthoDB" id="1734063at2759"/>
<evidence type="ECO:0000313" key="3">
    <source>
        <dbReference type="EMBL" id="CAG9805735.1"/>
    </source>
</evidence>
<feature type="region of interest" description="Disordered" evidence="1">
    <location>
        <begin position="54"/>
        <end position="104"/>
    </location>
</feature>
<reference evidence="3" key="2">
    <citation type="submission" date="2022-10" db="EMBL/GenBank/DDBJ databases">
        <authorList>
            <consortium name="ENA_rothamsted_submissions"/>
            <consortium name="culmorum"/>
            <person name="King R."/>
        </authorList>
    </citation>
    <scope>NUCLEOTIDE SEQUENCE</scope>
</reference>
<name>A0A9N9RXM8_9DIPT</name>
<feature type="region of interest" description="Disordered" evidence="1">
    <location>
        <begin position="120"/>
        <end position="213"/>
    </location>
</feature>
<organism evidence="3 4">
    <name type="scientific">Chironomus riparius</name>
    <dbReference type="NCBI Taxonomy" id="315576"/>
    <lineage>
        <taxon>Eukaryota</taxon>
        <taxon>Metazoa</taxon>
        <taxon>Ecdysozoa</taxon>
        <taxon>Arthropoda</taxon>
        <taxon>Hexapoda</taxon>
        <taxon>Insecta</taxon>
        <taxon>Pterygota</taxon>
        <taxon>Neoptera</taxon>
        <taxon>Endopterygota</taxon>
        <taxon>Diptera</taxon>
        <taxon>Nematocera</taxon>
        <taxon>Chironomoidea</taxon>
        <taxon>Chironomidae</taxon>
        <taxon>Chironominae</taxon>
        <taxon>Chironomus</taxon>
    </lineage>
</organism>
<feature type="compositionally biased region" description="Basic and acidic residues" evidence="1">
    <location>
        <begin position="120"/>
        <end position="141"/>
    </location>
</feature>
<evidence type="ECO:0000256" key="2">
    <source>
        <dbReference type="SAM" id="SignalP"/>
    </source>
</evidence>
<feature type="chain" id="PRO_5040266682" evidence="2">
    <location>
        <begin position="21"/>
        <end position="443"/>
    </location>
</feature>
<proteinExistence type="predicted"/>
<feature type="compositionally biased region" description="Basic and acidic residues" evidence="1">
    <location>
        <begin position="84"/>
        <end position="93"/>
    </location>
</feature>
<evidence type="ECO:0000256" key="1">
    <source>
        <dbReference type="SAM" id="MobiDB-lite"/>
    </source>
</evidence>
<evidence type="ECO:0000313" key="4">
    <source>
        <dbReference type="Proteomes" id="UP001153620"/>
    </source>
</evidence>
<feature type="compositionally biased region" description="Acidic residues" evidence="1">
    <location>
        <begin position="175"/>
        <end position="191"/>
    </location>
</feature>